<name>A0A3B0SEK7_9ZZZZ</name>
<feature type="transmembrane region" description="Helical" evidence="1">
    <location>
        <begin position="12"/>
        <end position="35"/>
    </location>
</feature>
<reference evidence="2" key="1">
    <citation type="submission" date="2018-06" db="EMBL/GenBank/DDBJ databases">
        <authorList>
            <person name="Zhirakovskaya E."/>
        </authorList>
    </citation>
    <scope>NUCLEOTIDE SEQUENCE</scope>
</reference>
<evidence type="ECO:0000313" key="2">
    <source>
        <dbReference type="EMBL" id="VAW03688.1"/>
    </source>
</evidence>
<feature type="transmembrane region" description="Helical" evidence="1">
    <location>
        <begin position="41"/>
        <end position="60"/>
    </location>
</feature>
<proteinExistence type="predicted"/>
<keyword evidence="1" id="KW-0812">Transmembrane</keyword>
<gene>
    <name evidence="2" type="ORF">MNBD_ALPHA07-2056</name>
</gene>
<dbReference type="AlphaFoldDB" id="A0A3B0SEK7"/>
<accession>A0A3B0SEK7</accession>
<feature type="transmembrane region" description="Helical" evidence="1">
    <location>
        <begin position="98"/>
        <end position="117"/>
    </location>
</feature>
<organism evidence="2">
    <name type="scientific">hydrothermal vent metagenome</name>
    <dbReference type="NCBI Taxonomy" id="652676"/>
    <lineage>
        <taxon>unclassified sequences</taxon>
        <taxon>metagenomes</taxon>
        <taxon>ecological metagenomes</taxon>
    </lineage>
</organism>
<evidence type="ECO:0000256" key="1">
    <source>
        <dbReference type="SAM" id="Phobius"/>
    </source>
</evidence>
<dbReference type="EMBL" id="UOEG01000264">
    <property type="protein sequence ID" value="VAW03688.1"/>
    <property type="molecule type" value="Genomic_DNA"/>
</dbReference>
<keyword evidence="1" id="KW-1133">Transmembrane helix</keyword>
<feature type="transmembrane region" description="Helical" evidence="1">
    <location>
        <begin position="67"/>
        <end position="86"/>
    </location>
</feature>
<keyword evidence="1" id="KW-0472">Membrane</keyword>
<sequence length="130" mass="14544">MILDVWRSFRRLPLWVQVWVAGILVPVNMATLLFWSEPLGLWVAALAVGGMLPNMVILAVERGFSKAMAFPHILIWTPLLVVVLALLDDPALISSANWIFLCVLLGVDIISLGFDFTDGWKWWKGDRAVA</sequence>
<protein>
    <submittedName>
        <fullName evidence="2">Uncharacterized protein</fullName>
    </submittedName>
</protein>